<dbReference type="PANTHER" id="PTHR38444:SF1">
    <property type="entry name" value="ENTEROBACTIN BIOSYNTHESIS PROTEIN YBDZ"/>
    <property type="match status" value="1"/>
</dbReference>
<dbReference type="InterPro" id="IPR005153">
    <property type="entry name" value="MbtH-like_dom"/>
</dbReference>
<gene>
    <name evidence="1" type="ORF">SLAV_10405</name>
</gene>
<dbReference type="SUPFAM" id="SSF160582">
    <property type="entry name" value="MbtH-like"/>
    <property type="match status" value="1"/>
</dbReference>
<dbReference type="Pfam" id="PF03621">
    <property type="entry name" value="MbtH"/>
    <property type="match status" value="1"/>
</dbReference>
<dbReference type="InterPro" id="IPR037407">
    <property type="entry name" value="MLP_fam"/>
</dbReference>
<dbReference type="InterPro" id="IPR038020">
    <property type="entry name" value="MbtH-like_sf"/>
</dbReference>
<dbReference type="KEGG" id="slx:SLAV_10405"/>
<protein>
    <submittedName>
        <fullName evidence="1">MbtH-like protein</fullName>
    </submittedName>
</protein>
<organism evidence="1 2">
    <name type="scientific">Streptomyces lavendulae subsp. lavendulae</name>
    <dbReference type="NCBI Taxonomy" id="58340"/>
    <lineage>
        <taxon>Bacteria</taxon>
        <taxon>Bacillati</taxon>
        <taxon>Actinomycetota</taxon>
        <taxon>Actinomycetes</taxon>
        <taxon>Kitasatosporales</taxon>
        <taxon>Streptomycetaceae</taxon>
        <taxon>Streptomyces</taxon>
    </lineage>
</organism>
<dbReference type="PANTHER" id="PTHR38444">
    <property type="entry name" value="ENTEROBACTIN BIOSYNTHESIS PROTEIN YBDZ"/>
    <property type="match status" value="1"/>
</dbReference>
<dbReference type="AlphaFoldDB" id="A0A2K8PB32"/>
<reference evidence="1 2" key="1">
    <citation type="submission" date="2017-11" db="EMBL/GenBank/DDBJ databases">
        <title>Complete genome sequence of Streptomyces lavendulae subsp. lavendulae CCM 3239 (formerly 'Streptomyces aureofaciens CCM 3239'), the producer of the angucycline-type antibiotic auricin.</title>
        <authorList>
            <person name="Busche T."/>
            <person name="Novakova R."/>
            <person name="Al'Dilaimi A."/>
            <person name="Homerova D."/>
            <person name="Feckova L."/>
            <person name="Rezuchova B."/>
            <person name="Mingyar E."/>
            <person name="Csolleiova D."/>
            <person name="Bekeova C."/>
            <person name="Winkler A."/>
            <person name="Sevcikova B."/>
            <person name="Kalinowski J."/>
            <person name="Kormanec J."/>
            <person name="Ruckert C."/>
        </authorList>
    </citation>
    <scope>NUCLEOTIDE SEQUENCE [LARGE SCALE GENOMIC DNA]</scope>
    <source>
        <strain evidence="1 2">CCM 3239</strain>
    </source>
</reference>
<accession>A0A2K8PB32</accession>
<dbReference type="EMBL" id="CP024985">
    <property type="protein sequence ID" value="ATZ23949.1"/>
    <property type="molecule type" value="Genomic_DNA"/>
</dbReference>
<dbReference type="RefSeq" id="WP_030235092.1">
    <property type="nucleotide sequence ID" value="NZ_CP024985.1"/>
</dbReference>
<keyword evidence="2" id="KW-1185">Reference proteome</keyword>
<dbReference type="OrthoDB" id="7584480at2"/>
<dbReference type="Gene3D" id="3.90.820.10">
    <property type="entry name" value="Structural Genomics, Unknown Function 30-nov-00 1gh9 Mol_id"/>
    <property type="match status" value="1"/>
</dbReference>
<evidence type="ECO:0000313" key="1">
    <source>
        <dbReference type="EMBL" id="ATZ23949.1"/>
    </source>
</evidence>
<dbReference type="SMART" id="SM00923">
    <property type="entry name" value="MbtH"/>
    <property type="match status" value="1"/>
</dbReference>
<dbReference type="Proteomes" id="UP000231791">
    <property type="component" value="Chromosome"/>
</dbReference>
<dbReference type="GO" id="GO:0019290">
    <property type="term" value="P:siderophore biosynthetic process"/>
    <property type="evidence" value="ECO:0007669"/>
    <property type="project" value="TreeGrafter"/>
</dbReference>
<sequence length="76" mass="9033">MSESQNDERAYRVVRNDEDQYSIWWADRDLPAGWHAEGTEGPKDACLQRIEEVWTDMRPLSLRRRMQQQDQALIAI</sequence>
<dbReference type="GO" id="GO:0005829">
    <property type="term" value="C:cytosol"/>
    <property type="evidence" value="ECO:0007669"/>
    <property type="project" value="TreeGrafter"/>
</dbReference>
<proteinExistence type="predicted"/>
<dbReference type="GeneID" id="49383144"/>
<name>A0A2K8PB32_STRLA</name>
<evidence type="ECO:0000313" key="2">
    <source>
        <dbReference type="Proteomes" id="UP000231791"/>
    </source>
</evidence>